<name>A0ACB0XRK4_MELEN</name>
<sequence length="308" mass="34697">MSSKSEEVKKLEPIFTTNPDELKGEIINVRLKKDPKFGITISGMDGTRARNEFIQITEVVSESPAHINGILLEDIIVSINNKVVFHLFSSTNFLKSVLGATLKDVHGILGSFSVGDVVNFQLCRGYALQETLESRIQLLHSEYCGRQAWHFLLLDEDMKEAFFEKLKTGAMFAADYGKILYSGFGKDAPQDIKDIINEEYGTNFQSKVQNILVEEEKKFSEKTNQMYIKNENKEFEEQKQLSDVEIFIANIGKVVAGLVDLFVQKPEQDSPHLVAERNIVSSLALMAKHADLEEKIKIGETGVIEVFI</sequence>
<organism evidence="1 2">
    <name type="scientific">Meloidogyne enterolobii</name>
    <name type="common">Root-knot nematode worm</name>
    <name type="synonym">Meloidogyne mayaguensis</name>
    <dbReference type="NCBI Taxonomy" id="390850"/>
    <lineage>
        <taxon>Eukaryota</taxon>
        <taxon>Metazoa</taxon>
        <taxon>Ecdysozoa</taxon>
        <taxon>Nematoda</taxon>
        <taxon>Chromadorea</taxon>
        <taxon>Rhabditida</taxon>
        <taxon>Tylenchina</taxon>
        <taxon>Tylenchomorpha</taxon>
        <taxon>Tylenchoidea</taxon>
        <taxon>Meloidogynidae</taxon>
        <taxon>Meloidogyninae</taxon>
        <taxon>Meloidogyne</taxon>
    </lineage>
</organism>
<keyword evidence="2" id="KW-1185">Reference proteome</keyword>
<accession>A0ACB0XRK4</accession>
<dbReference type="EMBL" id="CAVMJV010000002">
    <property type="protein sequence ID" value="CAK5014026.1"/>
    <property type="molecule type" value="Genomic_DNA"/>
</dbReference>
<evidence type="ECO:0000313" key="1">
    <source>
        <dbReference type="EMBL" id="CAK5014026.1"/>
    </source>
</evidence>
<gene>
    <name evidence="1" type="ORF">MENTE1834_LOCUS2584</name>
</gene>
<reference evidence="1" key="1">
    <citation type="submission" date="2023-11" db="EMBL/GenBank/DDBJ databases">
        <authorList>
            <person name="Poullet M."/>
        </authorList>
    </citation>
    <scope>NUCLEOTIDE SEQUENCE</scope>
    <source>
        <strain evidence="1">E1834</strain>
    </source>
</reference>
<proteinExistence type="predicted"/>
<dbReference type="Proteomes" id="UP001497535">
    <property type="component" value="Unassembled WGS sequence"/>
</dbReference>
<evidence type="ECO:0000313" key="2">
    <source>
        <dbReference type="Proteomes" id="UP001497535"/>
    </source>
</evidence>
<protein>
    <submittedName>
        <fullName evidence="1">Uncharacterized protein</fullName>
    </submittedName>
</protein>
<comment type="caution">
    <text evidence="1">The sequence shown here is derived from an EMBL/GenBank/DDBJ whole genome shotgun (WGS) entry which is preliminary data.</text>
</comment>